<dbReference type="GO" id="GO:0005829">
    <property type="term" value="C:cytosol"/>
    <property type="evidence" value="ECO:0007669"/>
    <property type="project" value="TreeGrafter"/>
</dbReference>
<evidence type="ECO:0000313" key="9">
    <source>
        <dbReference type="EMBL" id="CCG81507.1"/>
    </source>
</evidence>
<evidence type="ECO:0000256" key="2">
    <source>
        <dbReference type="ARBA" id="ARBA00004496"/>
    </source>
</evidence>
<accession>R4X8A9</accession>
<gene>
    <name evidence="9" type="ORF">TAPDE_001342</name>
</gene>
<dbReference type="Pfam" id="PF22241">
    <property type="entry name" value="PSMD12-CSN4_N"/>
    <property type="match status" value="1"/>
</dbReference>
<reference evidence="9 10" key="1">
    <citation type="journal article" date="2013" name="MBio">
        <title>Genome sequencing of the plant pathogen Taphrina deformans, the causal agent of peach leaf curl.</title>
        <authorList>
            <person name="Cisse O.H."/>
            <person name="Almeida J.M.G.C.F."/>
            <person name="Fonseca A."/>
            <person name="Kumar A.A."/>
            <person name="Salojaervi J."/>
            <person name="Overmyer K."/>
            <person name="Hauser P.M."/>
            <person name="Pagni M."/>
        </authorList>
    </citation>
    <scope>NUCLEOTIDE SEQUENCE [LARGE SCALE GENOMIC DNA]</scope>
    <source>
        <strain evidence="10">PYCC 5710 / ATCC 11124 / CBS 356.35 / IMI 108563 / JCM 9778 / NBRC 8474</strain>
    </source>
</reference>
<comment type="caution">
    <text evidence="9">The sequence shown here is derived from an EMBL/GenBank/DDBJ whole genome shotgun (WGS) entry which is preliminary data.</text>
</comment>
<dbReference type="PANTHER" id="PTHR10855">
    <property type="entry name" value="26S PROTEASOME NON-ATPASE REGULATORY SUBUNIT 12/COP9 SIGNALOSOME COMPLEX SUBUNIT 4"/>
    <property type="match status" value="1"/>
</dbReference>
<dbReference type="eggNOG" id="KOG1497">
    <property type="taxonomic scope" value="Eukaryota"/>
</dbReference>
<name>R4X8A9_TAPDE</name>
<feature type="domain" description="PCI" evidence="8">
    <location>
        <begin position="181"/>
        <end position="350"/>
    </location>
</feature>
<dbReference type="Proteomes" id="UP000013776">
    <property type="component" value="Unassembled WGS sequence"/>
</dbReference>
<dbReference type="InterPro" id="IPR040134">
    <property type="entry name" value="PSMD12/CSN4"/>
</dbReference>
<sequence>MEAVQDVQSSPVNVQLEAYTSLIRQAKNADDLKQITAQILETSTSIPLVVARPVINTLIDRISDSEDLLQYALNIITPRISTFEEQVSRIREALASRFEAQQDFLEAARVLQGISLESGQRVITDEYRLRIFTRIIRCLLEEDEAISADTYLNRATLLIHNTSDPEILLHFKLAQARIFDAKRKFIEASQKYHELSFTTQIPDAERLACLEAAITCGVLAPAGPARSRLLGVLYKDERAQGLDNYSILEKMFLDRLIRAQEVDVFAKSLRPHQLALLGDGTTVLSRAVIEHNLLSASRLYENVGVNELGELLGLDAPSAERFARGMIESQRLSGEIDQVSGTVEFTTPTKDAGEGTETERWDRAIQSLLSEVEDCATQIEKKFPEWHAARSTAIV</sequence>
<dbReference type="AlphaFoldDB" id="R4X8A9"/>
<dbReference type="STRING" id="1097556.R4X8A9"/>
<comment type="subcellular location">
    <subcellularLocation>
        <location evidence="2">Cytoplasm</location>
    </subcellularLocation>
    <subcellularLocation>
        <location evidence="1">Nucleus</location>
    </subcellularLocation>
</comment>
<dbReference type="SUPFAM" id="SSF46785">
    <property type="entry name" value="Winged helix' DNA-binding domain"/>
    <property type="match status" value="1"/>
</dbReference>
<keyword evidence="7" id="KW-0539">Nucleus</keyword>
<dbReference type="GO" id="GO:0008180">
    <property type="term" value="C:COP9 signalosome"/>
    <property type="evidence" value="ECO:0007669"/>
    <property type="project" value="UniProtKB-KW"/>
</dbReference>
<dbReference type="InterPro" id="IPR054559">
    <property type="entry name" value="PSMD12-CSN4-like_N"/>
</dbReference>
<comment type="similarity">
    <text evidence="3">Belongs to the CSN4 family.</text>
</comment>
<dbReference type="Pfam" id="PF01399">
    <property type="entry name" value="PCI"/>
    <property type="match status" value="1"/>
</dbReference>
<organism evidence="9 10">
    <name type="scientific">Taphrina deformans (strain PYCC 5710 / ATCC 11124 / CBS 356.35 / IMI 108563 / JCM 9778 / NBRC 8474)</name>
    <name type="common">Peach leaf curl fungus</name>
    <name type="synonym">Lalaria deformans</name>
    <dbReference type="NCBI Taxonomy" id="1097556"/>
    <lineage>
        <taxon>Eukaryota</taxon>
        <taxon>Fungi</taxon>
        <taxon>Dikarya</taxon>
        <taxon>Ascomycota</taxon>
        <taxon>Taphrinomycotina</taxon>
        <taxon>Taphrinomycetes</taxon>
        <taxon>Taphrinales</taxon>
        <taxon>Taphrinaceae</taxon>
        <taxon>Taphrina</taxon>
    </lineage>
</organism>
<dbReference type="VEuPathDB" id="FungiDB:TAPDE_001342"/>
<evidence type="ECO:0000256" key="4">
    <source>
        <dbReference type="ARBA" id="ARBA00014881"/>
    </source>
</evidence>
<dbReference type="PANTHER" id="PTHR10855:SF2">
    <property type="entry name" value="COP9 SIGNALOSOME COMPLEX SUBUNIT 4"/>
    <property type="match status" value="1"/>
</dbReference>
<dbReference type="InterPro" id="IPR036388">
    <property type="entry name" value="WH-like_DNA-bd_sf"/>
</dbReference>
<evidence type="ECO:0000256" key="5">
    <source>
        <dbReference type="ARBA" id="ARBA00022490"/>
    </source>
</evidence>
<dbReference type="OrthoDB" id="295656at2759"/>
<dbReference type="InterPro" id="IPR036390">
    <property type="entry name" value="WH_DNA-bd_sf"/>
</dbReference>
<evidence type="ECO:0000256" key="7">
    <source>
        <dbReference type="ARBA" id="ARBA00023242"/>
    </source>
</evidence>
<evidence type="ECO:0000259" key="8">
    <source>
        <dbReference type="PROSITE" id="PS50250"/>
    </source>
</evidence>
<keyword evidence="5" id="KW-0963">Cytoplasm</keyword>
<proteinExistence type="inferred from homology"/>
<evidence type="ECO:0000256" key="1">
    <source>
        <dbReference type="ARBA" id="ARBA00004123"/>
    </source>
</evidence>
<evidence type="ECO:0000256" key="6">
    <source>
        <dbReference type="ARBA" id="ARBA00022790"/>
    </source>
</evidence>
<protein>
    <recommendedName>
        <fullName evidence="4">COP9 signalosome complex subunit 4</fullName>
    </recommendedName>
</protein>
<dbReference type="Gene3D" id="1.10.10.10">
    <property type="entry name" value="Winged helix-like DNA-binding domain superfamily/Winged helix DNA-binding domain"/>
    <property type="match status" value="1"/>
</dbReference>
<dbReference type="SMART" id="SM00088">
    <property type="entry name" value="PINT"/>
    <property type="match status" value="1"/>
</dbReference>
<keyword evidence="10" id="KW-1185">Reference proteome</keyword>
<dbReference type="PROSITE" id="PS50250">
    <property type="entry name" value="PCI"/>
    <property type="match status" value="1"/>
</dbReference>
<evidence type="ECO:0000256" key="3">
    <source>
        <dbReference type="ARBA" id="ARBA00010417"/>
    </source>
</evidence>
<keyword evidence="6" id="KW-0736">Signalosome</keyword>
<evidence type="ECO:0000313" key="10">
    <source>
        <dbReference type="Proteomes" id="UP000013776"/>
    </source>
</evidence>
<dbReference type="EMBL" id="CAHR02000042">
    <property type="protein sequence ID" value="CCG81507.1"/>
    <property type="molecule type" value="Genomic_DNA"/>
</dbReference>
<dbReference type="InterPro" id="IPR000717">
    <property type="entry name" value="PCI_dom"/>
</dbReference>